<dbReference type="NCBIfam" id="TIGR02254">
    <property type="entry name" value="YjjG_YfnB"/>
    <property type="match status" value="1"/>
</dbReference>
<dbReference type="Gene3D" id="3.40.50.1000">
    <property type="entry name" value="HAD superfamily/HAD-like"/>
    <property type="match status" value="1"/>
</dbReference>
<evidence type="ECO:0000313" key="1">
    <source>
        <dbReference type="EMBL" id="MCQ4839796.1"/>
    </source>
</evidence>
<keyword evidence="2" id="KW-1185">Reference proteome</keyword>
<name>A0ABT1RYP2_9FIRM</name>
<proteinExistence type="predicted"/>
<dbReference type="Gene3D" id="1.10.150.240">
    <property type="entry name" value="Putative phosphatase, domain 2"/>
    <property type="match status" value="1"/>
</dbReference>
<dbReference type="PANTHER" id="PTHR47478:SF1">
    <property type="entry name" value="PYRIMIDINE 5'-NUCLEOTIDASE YJJG"/>
    <property type="match status" value="1"/>
</dbReference>
<reference evidence="1 2" key="1">
    <citation type="submission" date="2022-06" db="EMBL/GenBank/DDBJ databases">
        <title>Isolation of gut microbiota from human fecal samples.</title>
        <authorList>
            <person name="Pamer E.G."/>
            <person name="Barat B."/>
            <person name="Waligurski E."/>
            <person name="Medina S."/>
            <person name="Paddock L."/>
            <person name="Mostad J."/>
        </authorList>
    </citation>
    <scope>NUCLEOTIDE SEQUENCE [LARGE SCALE GENOMIC DNA]</scope>
    <source>
        <strain evidence="1 2">DFI.9.73</strain>
    </source>
</reference>
<dbReference type="SFLD" id="SFLDG01129">
    <property type="entry name" value="C1.5:_HAD__Beta-PGM__Phosphata"/>
    <property type="match status" value="1"/>
</dbReference>
<organism evidence="1 2">
    <name type="scientific">Neglectibacter timonensis</name>
    <dbReference type="NCBI Taxonomy" id="1776382"/>
    <lineage>
        <taxon>Bacteria</taxon>
        <taxon>Bacillati</taxon>
        <taxon>Bacillota</taxon>
        <taxon>Clostridia</taxon>
        <taxon>Eubacteriales</taxon>
        <taxon>Oscillospiraceae</taxon>
        <taxon>Neglectibacter</taxon>
    </lineage>
</organism>
<evidence type="ECO:0000313" key="2">
    <source>
        <dbReference type="Proteomes" id="UP001524473"/>
    </source>
</evidence>
<dbReference type="RefSeq" id="WP_066862842.1">
    <property type="nucleotide sequence ID" value="NZ_CABKVV010000013.1"/>
</dbReference>
<dbReference type="InterPro" id="IPR023198">
    <property type="entry name" value="PGP-like_dom2"/>
</dbReference>
<dbReference type="Proteomes" id="UP001524473">
    <property type="component" value="Unassembled WGS sequence"/>
</dbReference>
<dbReference type="InterPro" id="IPR006439">
    <property type="entry name" value="HAD-SF_hydro_IA"/>
</dbReference>
<dbReference type="GeneID" id="90532035"/>
<comment type="caution">
    <text evidence="1">The sequence shown here is derived from an EMBL/GenBank/DDBJ whole genome shotgun (WGS) entry which is preliminary data.</text>
</comment>
<dbReference type="Pfam" id="PF00702">
    <property type="entry name" value="Hydrolase"/>
    <property type="match status" value="1"/>
</dbReference>
<protein>
    <submittedName>
        <fullName evidence="1">YjjG family noncanonical pyrimidine nucleotidase</fullName>
    </submittedName>
</protein>
<dbReference type="NCBIfam" id="TIGR01549">
    <property type="entry name" value="HAD-SF-IA-v1"/>
    <property type="match status" value="1"/>
</dbReference>
<dbReference type="SFLD" id="SFLDS00003">
    <property type="entry name" value="Haloacid_Dehalogenase"/>
    <property type="match status" value="1"/>
</dbReference>
<gene>
    <name evidence="1" type="ORF">NE695_07705</name>
</gene>
<dbReference type="InterPro" id="IPR052550">
    <property type="entry name" value="Pyrimidine_5'-ntase_YjjG"/>
</dbReference>
<dbReference type="InterPro" id="IPR023214">
    <property type="entry name" value="HAD_sf"/>
</dbReference>
<dbReference type="InterPro" id="IPR011951">
    <property type="entry name" value="HAD-SF_hydro_IA_YjjG/PynA"/>
</dbReference>
<sequence length="234" mass="26415">MKPYDVLLFDLDYTLLDFDADMLMAFEQLYRHCGFDKLIPYTPAMLELYEKHNNKWWERFEAGQCAKSQLFLGRFADFLAETGFSGNPAQMNEDYFAFLGQGGVLYPGAEEMLRLLSSEYPLYIITNGNAGTANTRIGHSGIGSYIKDYFVSEAVGAAKPDPLYFEYVFSHIPGFQKERAVVIGDSLASDIQGAQNAGLDSIWYHPDGSWKNPVSVPYTYEAKNYGDILRILLP</sequence>
<dbReference type="PANTHER" id="PTHR47478">
    <property type="match status" value="1"/>
</dbReference>
<accession>A0ABT1RYP2</accession>
<dbReference type="EMBL" id="JANFZH010000014">
    <property type="protein sequence ID" value="MCQ4839796.1"/>
    <property type="molecule type" value="Genomic_DNA"/>
</dbReference>
<dbReference type="SUPFAM" id="SSF56784">
    <property type="entry name" value="HAD-like"/>
    <property type="match status" value="1"/>
</dbReference>
<dbReference type="InterPro" id="IPR036412">
    <property type="entry name" value="HAD-like_sf"/>
</dbReference>